<accession>A0A078R6Z0</accession>
<dbReference type="AlphaFoldDB" id="A0A078R6Z0"/>
<comment type="caution">
    <text evidence="1">The sequence shown here is derived from an EMBL/GenBank/DDBJ whole genome shotgun (WGS) entry which is preliminary data.</text>
</comment>
<evidence type="ECO:0000313" key="1">
    <source>
        <dbReference type="EMBL" id="KDS31299.1"/>
    </source>
</evidence>
<proteinExistence type="predicted"/>
<evidence type="ECO:0000313" key="2">
    <source>
        <dbReference type="Proteomes" id="UP000028134"/>
    </source>
</evidence>
<reference evidence="1 2" key="1">
    <citation type="submission" date="2014-04" db="EMBL/GenBank/DDBJ databases">
        <authorList>
            <person name="Sears C."/>
            <person name="Carroll K."/>
            <person name="Sack B.R."/>
            <person name="Qadri F."/>
            <person name="Myers L.L."/>
            <person name="Chung G.-T."/>
            <person name="Escheverria P."/>
            <person name="Fraser C.M."/>
            <person name="Sadzewicz L."/>
            <person name="Shefchek K.A."/>
            <person name="Tallon L."/>
            <person name="Das S.P."/>
            <person name="Daugherty S."/>
            <person name="Mongodin E.F."/>
        </authorList>
    </citation>
    <scope>NUCLEOTIDE SEQUENCE [LARGE SCALE GENOMIC DNA]</scope>
    <source>
        <strain evidence="2">3775 SL(B) 10 (iv)</strain>
    </source>
</reference>
<protein>
    <submittedName>
        <fullName evidence="1">Uncharacterized protein</fullName>
    </submittedName>
</protein>
<sequence length="48" mass="5418">MAVSSEEIPLFCTFMVISSEEINVISSEIMSKNSSFQPFQKIFEVLLS</sequence>
<name>A0A078R6Z0_PHOVU</name>
<organism evidence="1 2">
    <name type="scientific">Phocaeicola vulgatus str. 3775 SL</name>
    <name type="common">B</name>
    <name type="synonym">iv</name>
    <dbReference type="NCBI Taxonomy" id="1339350"/>
    <lineage>
        <taxon>Bacteria</taxon>
        <taxon>Pseudomonadati</taxon>
        <taxon>Bacteroidota</taxon>
        <taxon>Bacteroidia</taxon>
        <taxon>Bacteroidales</taxon>
        <taxon>Bacteroidaceae</taxon>
        <taxon>Phocaeicola</taxon>
    </lineage>
</organism>
<gene>
    <name evidence="1" type="ORF">M097_1945</name>
</gene>
<dbReference type="EMBL" id="JNHI01000009">
    <property type="protein sequence ID" value="KDS31299.1"/>
    <property type="molecule type" value="Genomic_DNA"/>
</dbReference>
<dbReference type="Proteomes" id="UP000028134">
    <property type="component" value="Unassembled WGS sequence"/>
</dbReference>